<accession>M0ZYW9</accession>
<gene>
    <name evidence="7" type="primary">LOC102597142</name>
</gene>
<evidence type="ECO:0000313" key="8">
    <source>
        <dbReference type="Proteomes" id="UP000011115"/>
    </source>
</evidence>
<name>M0ZYW9_SOLTU</name>
<evidence type="ECO:0000256" key="3">
    <source>
        <dbReference type="ARBA" id="ARBA00022552"/>
    </source>
</evidence>
<dbReference type="PANTHER" id="PTHR11953:SF1">
    <property type="entry name" value="EXOSOME COMPLEX COMPONENT RRP46"/>
    <property type="match status" value="1"/>
</dbReference>
<evidence type="ECO:0000256" key="4">
    <source>
        <dbReference type="ARBA" id="ARBA00022835"/>
    </source>
</evidence>
<dbReference type="InterPro" id="IPR001247">
    <property type="entry name" value="ExoRNase_PH_dom1"/>
</dbReference>
<feature type="domain" description="Exoribonuclease phosphorolytic" evidence="6">
    <location>
        <begin position="13"/>
        <end position="109"/>
    </location>
</feature>
<reference evidence="7" key="2">
    <citation type="submission" date="2015-06" db="UniProtKB">
        <authorList>
            <consortium name="EnsemblPlants"/>
        </authorList>
    </citation>
    <scope>IDENTIFICATION</scope>
    <source>
        <strain evidence="7">DM1-3 516 R44</strain>
    </source>
</reference>
<dbReference type="Proteomes" id="UP000011115">
    <property type="component" value="Unassembled WGS sequence"/>
</dbReference>
<comment type="similarity">
    <text evidence="2">Belongs to the RNase PH family.</text>
</comment>
<dbReference type="Pfam" id="PF01138">
    <property type="entry name" value="RNase_PH"/>
    <property type="match status" value="1"/>
</dbReference>
<dbReference type="GO" id="GO:0006364">
    <property type="term" value="P:rRNA processing"/>
    <property type="evidence" value="ECO:0007669"/>
    <property type="project" value="UniProtKB-KW"/>
</dbReference>
<dbReference type="InterPro" id="IPR027408">
    <property type="entry name" value="PNPase/RNase_PH_dom_sf"/>
</dbReference>
<dbReference type="SUPFAM" id="SSF54211">
    <property type="entry name" value="Ribosomal protein S5 domain 2-like"/>
    <property type="match status" value="1"/>
</dbReference>
<organism evidence="7 8">
    <name type="scientific">Solanum tuberosum</name>
    <name type="common">Potato</name>
    <dbReference type="NCBI Taxonomy" id="4113"/>
    <lineage>
        <taxon>Eukaryota</taxon>
        <taxon>Viridiplantae</taxon>
        <taxon>Streptophyta</taxon>
        <taxon>Embryophyta</taxon>
        <taxon>Tracheophyta</taxon>
        <taxon>Spermatophyta</taxon>
        <taxon>Magnoliopsida</taxon>
        <taxon>eudicotyledons</taxon>
        <taxon>Gunneridae</taxon>
        <taxon>Pentapetalae</taxon>
        <taxon>asterids</taxon>
        <taxon>lamiids</taxon>
        <taxon>Solanales</taxon>
        <taxon>Solanaceae</taxon>
        <taxon>Solanoideae</taxon>
        <taxon>Solaneae</taxon>
        <taxon>Solanum</taxon>
    </lineage>
</organism>
<keyword evidence="3" id="KW-0698">rRNA processing</keyword>
<protein>
    <submittedName>
        <fullName evidence="7">Peptidase S8 and S53, subtilisin, kexin, sedolisin; 3 exoribonuclease</fullName>
    </submittedName>
</protein>
<evidence type="ECO:0000259" key="6">
    <source>
        <dbReference type="Pfam" id="PF01138"/>
    </source>
</evidence>
<dbReference type="Gene3D" id="3.30.230.70">
    <property type="entry name" value="GHMP Kinase, N-terminal domain"/>
    <property type="match status" value="1"/>
</dbReference>
<comment type="subcellular location">
    <subcellularLocation>
        <location evidence="1">Nucleus</location>
    </subcellularLocation>
</comment>
<keyword evidence="4" id="KW-0271">Exosome</keyword>
<evidence type="ECO:0000313" key="7">
    <source>
        <dbReference type="EnsemblPlants" id="PGSC0003DMT400011002"/>
    </source>
</evidence>
<dbReference type="GO" id="GO:0005634">
    <property type="term" value="C:nucleus"/>
    <property type="evidence" value="ECO:0007669"/>
    <property type="project" value="UniProtKB-SubCell"/>
</dbReference>
<evidence type="ECO:0000256" key="1">
    <source>
        <dbReference type="ARBA" id="ARBA00004123"/>
    </source>
</evidence>
<evidence type="ECO:0000256" key="5">
    <source>
        <dbReference type="ARBA" id="ARBA00023242"/>
    </source>
</evidence>
<evidence type="ECO:0000256" key="2">
    <source>
        <dbReference type="ARBA" id="ARBA00006678"/>
    </source>
</evidence>
<dbReference type="InterPro" id="IPR020568">
    <property type="entry name" value="Ribosomal_Su5_D2-typ_SF"/>
</dbReference>
<proteinExistence type="inferred from homology"/>
<sequence length="180" mass="19967">MDIDRKDGRTANQLRPLSCSRNVLNRAHGSASWSQGETKVLAAVYGPKAGTNKNENPEKACFEVIWKPKTGQIGKEEKEYEMILKKTVQSICVLNVHPNTTTSIIIQRMKAFVYLVFPNSTLSVLPEEALKVRGEPMEHGLITSSTHGVMSGDTPAENLGSKLMSFLDANDISKKWISEY</sequence>
<keyword evidence="5" id="KW-0539">Nucleus</keyword>
<dbReference type="PANTHER" id="PTHR11953">
    <property type="entry name" value="EXOSOME COMPLEX COMPONENT"/>
    <property type="match status" value="1"/>
</dbReference>
<keyword evidence="8" id="KW-1185">Reference proteome</keyword>
<dbReference type="InterPro" id="IPR050080">
    <property type="entry name" value="RNase_PH"/>
</dbReference>
<dbReference type="AlphaFoldDB" id="M0ZYW9"/>
<dbReference type="EnsemblPlants" id="PGSC0003DMT400011002">
    <property type="protein sequence ID" value="PGSC0003DMT400011002"/>
    <property type="gene ID" value="PGSC0003DMG400004310"/>
</dbReference>
<dbReference type="HOGENOM" id="CLU_1498844_0_0_1"/>
<dbReference type="OrthoDB" id="27298at2759"/>
<reference evidence="8" key="1">
    <citation type="journal article" date="2011" name="Nature">
        <title>Genome sequence and analysis of the tuber crop potato.</title>
        <authorList>
            <consortium name="The Potato Genome Sequencing Consortium"/>
        </authorList>
    </citation>
    <scope>NUCLEOTIDE SEQUENCE [LARGE SCALE GENOMIC DNA]</scope>
    <source>
        <strain evidence="8">cv. DM1-3 516 R44</strain>
    </source>
</reference>
<dbReference type="GO" id="GO:0000178">
    <property type="term" value="C:exosome (RNase complex)"/>
    <property type="evidence" value="ECO:0007669"/>
    <property type="project" value="UniProtKB-KW"/>
</dbReference>
<dbReference type="Gramene" id="PGSC0003DMT400011002">
    <property type="protein sequence ID" value="PGSC0003DMT400011002"/>
    <property type="gene ID" value="PGSC0003DMG400004310"/>
</dbReference>
<dbReference type="ExpressionAtlas" id="M0ZYW9">
    <property type="expression patterns" value="baseline and differential"/>
</dbReference>